<dbReference type="RefSeq" id="WP_093029777.1">
    <property type="nucleotide sequence ID" value="NZ_FNNZ01000005.1"/>
</dbReference>
<reference evidence="2" key="1">
    <citation type="submission" date="2016-10" db="EMBL/GenBank/DDBJ databases">
        <authorList>
            <person name="Varghese N."/>
            <person name="Submissions S."/>
        </authorList>
    </citation>
    <scope>NUCLEOTIDE SEQUENCE [LARGE SCALE GENOMIC DNA]</scope>
    <source>
        <strain evidence="2">DSM 217</strain>
    </source>
</reference>
<proteinExistence type="predicted"/>
<sequence length="156" mass="17808">MRVVRHEIAHLALGNWLGNTPLWLNEGLAEVVERLRFELSSATAPEPGKDIRDVARLRRSGRLPPLRTFLAMGRADWNRIGPEIAYPYAWSMVHFLLESPQRRSLTTAYLNTIAQHRCRAFDHEAHLHRVYPGGLSAFSADWAAWLAKGRPLALRH</sequence>
<dbReference type="AlphaFoldDB" id="A0A1H2UM65"/>
<name>A0A1H2UM65_THIRO</name>
<organism evidence="1 2">
    <name type="scientific">Thiocapsa roseopersicina</name>
    <dbReference type="NCBI Taxonomy" id="1058"/>
    <lineage>
        <taxon>Bacteria</taxon>
        <taxon>Pseudomonadati</taxon>
        <taxon>Pseudomonadota</taxon>
        <taxon>Gammaproteobacteria</taxon>
        <taxon>Chromatiales</taxon>
        <taxon>Chromatiaceae</taxon>
        <taxon>Thiocapsa</taxon>
    </lineage>
</organism>
<keyword evidence="2" id="KW-1185">Reference proteome</keyword>
<protein>
    <recommendedName>
        <fullName evidence="3">Peptidase MA superfamily protein</fullName>
    </recommendedName>
</protein>
<gene>
    <name evidence="1" type="ORF">SAMN05421783_105157</name>
</gene>
<accession>A0A1H2UM65</accession>
<dbReference type="OrthoDB" id="256673at2"/>
<dbReference type="SUPFAM" id="SSF55486">
    <property type="entry name" value="Metalloproteases ('zincins'), catalytic domain"/>
    <property type="match status" value="1"/>
</dbReference>
<dbReference type="EMBL" id="FNNZ01000005">
    <property type="protein sequence ID" value="SDW56679.1"/>
    <property type="molecule type" value="Genomic_DNA"/>
</dbReference>
<dbReference type="Proteomes" id="UP000198816">
    <property type="component" value="Unassembled WGS sequence"/>
</dbReference>
<evidence type="ECO:0000313" key="1">
    <source>
        <dbReference type="EMBL" id="SDW56679.1"/>
    </source>
</evidence>
<evidence type="ECO:0008006" key="3">
    <source>
        <dbReference type="Google" id="ProtNLM"/>
    </source>
</evidence>
<evidence type="ECO:0000313" key="2">
    <source>
        <dbReference type="Proteomes" id="UP000198816"/>
    </source>
</evidence>